<dbReference type="Proteomes" id="UP000886998">
    <property type="component" value="Unassembled WGS sequence"/>
</dbReference>
<organism evidence="2 3">
    <name type="scientific">Trichonephila inaurata madagascariensis</name>
    <dbReference type="NCBI Taxonomy" id="2747483"/>
    <lineage>
        <taxon>Eukaryota</taxon>
        <taxon>Metazoa</taxon>
        <taxon>Ecdysozoa</taxon>
        <taxon>Arthropoda</taxon>
        <taxon>Chelicerata</taxon>
        <taxon>Arachnida</taxon>
        <taxon>Araneae</taxon>
        <taxon>Araneomorphae</taxon>
        <taxon>Entelegynae</taxon>
        <taxon>Araneoidea</taxon>
        <taxon>Nephilidae</taxon>
        <taxon>Trichonephila</taxon>
        <taxon>Trichonephila inaurata</taxon>
    </lineage>
</organism>
<gene>
    <name evidence="2" type="primary">NCL1_22843</name>
    <name evidence="2" type="ORF">TNIN_296781</name>
</gene>
<dbReference type="EMBL" id="BMAV01011246">
    <property type="protein sequence ID" value="GFY56977.1"/>
    <property type="molecule type" value="Genomic_DNA"/>
</dbReference>
<keyword evidence="3" id="KW-1185">Reference proteome</keyword>
<feature type="region of interest" description="Disordered" evidence="1">
    <location>
        <begin position="40"/>
        <end position="83"/>
    </location>
</feature>
<evidence type="ECO:0000313" key="3">
    <source>
        <dbReference type="Proteomes" id="UP000886998"/>
    </source>
</evidence>
<comment type="caution">
    <text evidence="2">The sequence shown here is derived from an EMBL/GenBank/DDBJ whole genome shotgun (WGS) entry which is preliminary data.</text>
</comment>
<reference evidence="2" key="1">
    <citation type="submission" date="2020-08" db="EMBL/GenBank/DDBJ databases">
        <title>Multicomponent nature underlies the extraordinary mechanical properties of spider dragline silk.</title>
        <authorList>
            <person name="Kono N."/>
            <person name="Nakamura H."/>
            <person name="Mori M."/>
            <person name="Yoshida Y."/>
            <person name="Ohtoshi R."/>
            <person name="Malay A.D."/>
            <person name="Moran D.A.P."/>
            <person name="Tomita M."/>
            <person name="Numata K."/>
            <person name="Arakawa K."/>
        </authorList>
    </citation>
    <scope>NUCLEOTIDE SEQUENCE</scope>
</reference>
<name>A0A8X6XN07_9ARAC</name>
<keyword evidence="2" id="KW-0675">Receptor</keyword>
<dbReference type="AlphaFoldDB" id="A0A8X6XN07"/>
<proteinExistence type="predicted"/>
<evidence type="ECO:0000256" key="1">
    <source>
        <dbReference type="SAM" id="MobiDB-lite"/>
    </source>
</evidence>
<accession>A0A8X6XN07</accession>
<protein>
    <submittedName>
        <fullName evidence="2">TNF receptor-associated factor 5</fullName>
    </submittedName>
</protein>
<sequence length="141" mass="15760">MSGFQLKPNSFAERVGRTLFESNPYISKIPPIGSHSFVQERKELPQSSPYTKISGESRPYTEEASEVSPHVPREGIKPKSPSYNEDEASVRFAITVFLQELTPPVASLRLEAGVLVAKYLWTIPSVTANLELLQSLEKNRL</sequence>
<evidence type="ECO:0000313" key="2">
    <source>
        <dbReference type="EMBL" id="GFY56977.1"/>
    </source>
</evidence>